<organism evidence="8 9">
    <name type="scientific">Brevibacillus brevis</name>
    <name type="common">Bacillus brevis</name>
    <dbReference type="NCBI Taxonomy" id="1393"/>
    <lineage>
        <taxon>Bacteria</taxon>
        <taxon>Bacillati</taxon>
        <taxon>Bacillota</taxon>
        <taxon>Bacilli</taxon>
        <taxon>Bacillales</taxon>
        <taxon>Paenibacillaceae</taxon>
        <taxon>Brevibacillus</taxon>
    </lineage>
</organism>
<evidence type="ECO:0000256" key="5">
    <source>
        <dbReference type="ARBA" id="ARBA00012060"/>
    </source>
</evidence>
<keyword evidence="9" id="KW-1185">Reference proteome</keyword>
<dbReference type="CDD" id="cd00466">
    <property type="entry name" value="DHQase_II"/>
    <property type="match status" value="1"/>
</dbReference>
<feature type="site" description="Transition state stabilizer" evidence="7">
    <location>
        <position position="18"/>
    </location>
</feature>
<dbReference type="Proteomes" id="UP001256827">
    <property type="component" value="Chromosome"/>
</dbReference>
<sequence>MASILLLNGPNLNLLGTREPGVYGSETLEDLVGKLSNVMAELGGKLEHLQSNHEGDLIDAIHRAKGVHDGILINPGAFTHYSYALRDAFSSVALPTIEVHISNIHAREEFRHHSVIAPVVIGQVVGLGMDGYEWALRALVRKIGKK</sequence>
<keyword evidence="7" id="KW-0057">Aromatic amino acid biosynthesis</keyword>
<dbReference type="GO" id="GO:0003855">
    <property type="term" value="F:3-dehydroquinate dehydratase activity"/>
    <property type="evidence" value="ECO:0007669"/>
    <property type="project" value="UniProtKB-EC"/>
</dbReference>
<feature type="binding site" evidence="7">
    <location>
        <position position="80"/>
    </location>
    <ligand>
        <name>substrate</name>
    </ligand>
</feature>
<evidence type="ECO:0000256" key="1">
    <source>
        <dbReference type="ARBA" id="ARBA00001864"/>
    </source>
</evidence>
<evidence type="ECO:0000256" key="7">
    <source>
        <dbReference type="HAMAP-Rule" id="MF_00169"/>
    </source>
</evidence>
<dbReference type="NCBIfam" id="NF003805">
    <property type="entry name" value="PRK05395.1-2"/>
    <property type="match status" value="1"/>
</dbReference>
<keyword evidence="7" id="KW-0028">Amino-acid biosynthesis</keyword>
<dbReference type="HAMAP" id="MF_00169">
    <property type="entry name" value="AroQ"/>
    <property type="match status" value="1"/>
</dbReference>
<dbReference type="EC" id="4.2.1.10" evidence="5 7"/>
<dbReference type="RefSeq" id="WP_310772498.1">
    <property type="nucleotide sequence ID" value="NZ_CP134050.1"/>
</dbReference>
<comment type="similarity">
    <text evidence="3 7">Belongs to the type-II 3-dehydroquinase family.</text>
</comment>
<feature type="active site" description="Proton acceptor" evidence="7">
    <location>
        <position position="23"/>
    </location>
</feature>
<dbReference type="PIRSF" id="PIRSF001399">
    <property type="entry name" value="DHquinase_II"/>
    <property type="match status" value="1"/>
</dbReference>
<dbReference type="Gene3D" id="3.40.50.9100">
    <property type="entry name" value="Dehydroquinase, class II"/>
    <property type="match status" value="1"/>
</dbReference>
<dbReference type="NCBIfam" id="NF003806">
    <property type="entry name" value="PRK05395.1-3"/>
    <property type="match status" value="1"/>
</dbReference>
<protein>
    <recommendedName>
        <fullName evidence="5 7">3-dehydroquinate dehydratase</fullName>
        <shortName evidence="7">3-dehydroquinase</shortName>
        <ecNumber evidence="5 7">4.2.1.10</ecNumber>
    </recommendedName>
    <alternativeName>
        <fullName evidence="7">Type II DHQase</fullName>
    </alternativeName>
</protein>
<evidence type="ECO:0000256" key="3">
    <source>
        <dbReference type="ARBA" id="ARBA00011037"/>
    </source>
</evidence>
<name>A0ABY9TCC7_BREBE</name>
<feature type="binding site" evidence="7">
    <location>
        <begin position="101"/>
        <end position="102"/>
    </location>
    <ligand>
        <name>substrate</name>
    </ligand>
</feature>
<dbReference type="InterPro" id="IPR036441">
    <property type="entry name" value="DHquinase_II_sf"/>
</dbReference>
<dbReference type="InterPro" id="IPR018509">
    <property type="entry name" value="DHquinase_II_CS"/>
</dbReference>
<comment type="catalytic activity">
    <reaction evidence="1 7">
        <text>3-dehydroquinate = 3-dehydroshikimate + H2O</text>
        <dbReference type="Rhea" id="RHEA:21096"/>
        <dbReference type="ChEBI" id="CHEBI:15377"/>
        <dbReference type="ChEBI" id="CHEBI:16630"/>
        <dbReference type="ChEBI" id="CHEBI:32364"/>
        <dbReference type="EC" id="4.2.1.10"/>
    </reaction>
</comment>
<dbReference type="NCBIfam" id="NF003807">
    <property type="entry name" value="PRK05395.1-4"/>
    <property type="match status" value="1"/>
</dbReference>
<evidence type="ECO:0000256" key="4">
    <source>
        <dbReference type="ARBA" id="ARBA00011193"/>
    </source>
</evidence>
<evidence type="ECO:0000256" key="2">
    <source>
        <dbReference type="ARBA" id="ARBA00004902"/>
    </source>
</evidence>
<dbReference type="EMBL" id="CP134050">
    <property type="protein sequence ID" value="WNC17114.1"/>
    <property type="molecule type" value="Genomic_DNA"/>
</dbReference>
<dbReference type="PROSITE" id="PS01029">
    <property type="entry name" value="DEHYDROQUINASE_II"/>
    <property type="match status" value="1"/>
</dbReference>
<comment type="pathway">
    <text evidence="2 7">Metabolic intermediate biosynthesis; chorismate biosynthesis; chorismate from D-erythrose 4-phosphate and phosphoenolpyruvate: step 3/7.</text>
</comment>
<dbReference type="SUPFAM" id="SSF52304">
    <property type="entry name" value="Type II 3-dehydroquinate dehydratase"/>
    <property type="match status" value="1"/>
</dbReference>
<proteinExistence type="inferred from homology"/>
<feature type="binding site" evidence="7">
    <location>
        <position position="87"/>
    </location>
    <ligand>
        <name>substrate</name>
    </ligand>
</feature>
<keyword evidence="6 7" id="KW-0456">Lyase</keyword>
<dbReference type="Pfam" id="PF01220">
    <property type="entry name" value="DHquinase_II"/>
    <property type="match status" value="1"/>
</dbReference>
<comment type="subunit">
    <text evidence="4 7">Homododecamer.</text>
</comment>
<dbReference type="NCBIfam" id="TIGR01088">
    <property type="entry name" value="aroQ"/>
    <property type="match status" value="1"/>
</dbReference>
<evidence type="ECO:0000313" key="9">
    <source>
        <dbReference type="Proteomes" id="UP001256827"/>
    </source>
</evidence>
<dbReference type="InterPro" id="IPR001874">
    <property type="entry name" value="DHquinase_II"/>
</dbReference>
<dbReference type="PANTHER" id="PTHR21272">
    <property type="entry name" value="CATABOLIC 3-DEHYDROQUINASE"/>
    <property type="match status" value="1"/>
</dbReference>
<evidence type="ECO:0000313" key="8">
    <source>
        <dbReference type="EMBL" id="WNC17114.1"/>
    </source>
</evidence>
<feature type="binding site" evidence="7">
    <location>
        <position position="111"/>
    </location>
    <ligand>
        <name>substrate</name>
    </ligand>
</feature>
<feature type="binding site" evidence="7">
    <location>
        <position position="74"/>
    </location>
    <ligand>
        <name>substrate</name>
    </ligand>
</feature>
<gene>
    <name evidence="7 8" type="primary">aroQ</name>
    <name evidence="8" type="ORF">RGB73_12645</name>
</gene>
<reference evidence="8 9" key="1">
    <citation type="submission" date="2023-09" db="EMBL/GenBank/DDBJ databases">
        <title>Complete Genome and Methylome dissection of Bacillus brevis NEB573 original source of BbsI restriction endonuclease.</title>
        <authorList>
            <person name="Fomenkov A."/>
            <person name="Roberts R.D."/>
        </authorList>
    </citation>
    <scope>NUCLEOTIDE SEQUENCE [LARGE SCALE GENOMIC DNA]</scope>
    <source>
        <strain evidence="8 9">NEB573</strain>
    </source>
</reference>
<comment type="function">
    <text evidence="7">Catalyzes a trans-dehydration via an enolate intermediate.</text>
</comment>
<dbReference type="PANTHER" id="PTHR21272:SF3">
    <property type="entry name" value="CATABOLIC 3-DEHYDROQUINASE"/>
    <property type="match status" value="1"/>
</dbReference>
<evidence type="ECO:0000256" key="6">
    <source>
        <dbReference type="ARBA" id="ARBA00023239"/>
    </source>
</evidence>
<accession>A0ABY9TCC7</accession>
<feature type="active site" description="Proton donor" evidence="7">
    <location>
        <position position="100"/>
    </location>
</feature>